<dbReference type="Proteomes" id="UP000680304">
    <property type="component" value="Unassembled WGS sequence"/>
</dbReference>
<evidence type="ECO:0000313" key="2">
    <source>
        <dbReference type="Proteomes" id="UP000680304"/>
    </source>
</evidence>
<dbReference type="InterPro" id="IPR014986">
    <property type="entry name" value="XkdN-like"/>
</dbReference>
<sequence>MSSLKAFFAQNVQTNITEEFVVSERFKDESGKPIPWKIRTLSEAENEEIRKASTQYVKGKGGQRVPETKPEIYLAKVAVASVVFPDLKDADLQNLMG</sequence>
<reference evidence="1 2" key="1">
    <citation type="submission" date="2021-04" db="EMBL/GenBank/DDBJ databases">
        <title>Draft genome sequence of Paenibacillus cisolokensis, LC2-13A.</title>
        <authorList>
            <person name="Uke A."/>
            <person name="Chhe C."/>
            <person name="Baramee S."/>
            <person name="Kosugi A."/>
        </authorList>
    </citation>
    <scope>NUCLEOTIDE SEQUENCE [LARGE SCALE GENOMIC DNA]</scope>
    <source>
        <strain evidence="1 2">LC2-13A</strain>
    </source>
</reference>
<gene>
    <name evidence="1" type="ORF">PACILC2_22060</name>
</gene>
<dbReference type="Pfam" id="PF08890">
    <property type="entry name" value="Phage_TAC_5"/>
    <property type="match status" value="1"/>
</dbReference>
<proteinExistence type="predicted"/>
<dbReference type="EMBL" id="BOVJ01000067">
    <property type="protein sequence ID" value="GIQ63638.1"/>
    <property type="molecule type" value="Genomic_DNA"/>
</dbReference>
<dbReference type="InterPro" id="IPR038559">
    <property type="entry name" value="XkdN-like_sf"/>
</dbReference>
<accession>A0ABQ4N5Z6</accession>
<evidence type="ECO:0008006" key="3">
    <source>
        <dbReference type="Google" id="ProtNLM"/>
    </source>
</evidence>
<protein>
    <recommendedName>
        <fullName evidence="3">Phage portal protein</fullName>
    </recommendedName>
</protein>
<keyword evidence="2" id="KW-1185">Reference proteome</keyword>
<comment type="caution">
    <text evidence="1">The sequence shown here is derived from an EMBL/GenBank/DDBJ whole genome shotgun (WGS) entry which is preliminary data.</text>
</comment>
<name>A0ABQ4N5Z6_9BACL</name>
<dbReference type="Gene3D" id="3.30.2220.30">
    <property type="match status" value="1"/>
</dbReference>
<evidence type="ECO:0000313" key="1">
    <source>
        <dbReference type="EMBL" id="GIQ63638.1"/>
    </source>
</evidence>
<organism evidence="1 2">
    <name type="scientific">Paenibacillus cisolokensis</name>
    <dbReference type="NCBI Taxonomy" id="1658519"/>
    <lineage>
        <taxon>Bacteria</taxon>
        <taxon>Bacillati</taxon>
        <taxon>Bacillota</taxon>
        <taxon>Bacilli</taxon>
        <taxon>Bacillales</taxon>
        <taxon>Paenibacillaceae</taxon>
        <taxon>Paenibacillus</taxon>
    </lineage>
</organism>